<dbReference type="EMBL" id="FCNX02000003">
    <property type="protein sequence ID" value="SAK53958.1"/>
    <property type="molecule type" value="Genomic_DNA"/>
</dbReference>
<evidence type="ECO:0000313" key="3">
    <source>
        <dbReference type="Proteomes" id="UP000054903"/>
    </source>
</evidence>
<protein>
    <recommendedName>
        <fullName evidence="1">SMODS-associated and fused to various effectors domain-containing protein</fullName>
    </recommendedName>
</protein>
<dbReference type="RefSeq" id="WP_061133766.1">
    <property type="nucleotide sequence ID" value="NZ_FCNX02000003.1"/>
</dbReference>
<sequence length="435" mass="48296">MSSFDDFQIPPPADWQKFERFCRDLFSAHWADPSAQQNGRGGQQQNGVDCFGRNWTTGELEGVQCKGKDGRYDKALTVDELTKEVGKALTFKPRLSRFILATSGQADAKVQQVAREISVQHRAKGLFPVEVLSWDMLVGLLEKHADVFRAHYGDLVKKIFAIGQQESPLIAIRHQSQEGTTEAFQSISSDGFGRAVISIDCDSTMAYENGVLNPLVALRPQMSLVQQLQHQLALHGNADVAYFGIAHIPLIFHAGMSVSTKRRISLYELQRSSGDWVQLSADVGPDLGITLSELRGEASDDIAVLSIEVSYPVPVADIEAAVRADFRHWKLSIDKPRIDAVQHESQVKELADAFRAVLDAVHNEMDNRPLHVFYAGPVSVAFRMGQHVSQTIHGPVIVHNYSARSTPRYAWAIDLNAANFSAKQVLFAELKDMYV</sequence>
<evidence type="ECO:0000313" key="2">
    <source>
        <dbReference type="EMBL" id="SAK53958.1"/>
    </source>
</evidence>
<dbReference type="AlphaFoldDB" id="A0A158A817"/>
<evidence type="ECO:0000259" key="1">
    <source>
        <dbReference type="Pfam" id="PF18145"/>
    </source>
</evidence>
<gene>
    <name evidence="2" type="ORF">AWB77_01486</name>
</gene>
<name>A0A158A817_9BURK</name>
<dbReference type="Proteomes" id="UP000054903">
    <property type="component" value="Unassembled WGS sequence"/>
</dbReference>
<accession>A0A158A817</accession>
<dbReference type="InterPro" id="IPR040836">
    <property type="entry name" value="SAVED"/>
</dbReference>
<organism evidence="2 3">
    <name type="scientific">Caballeronia fortuita</name>
    <dbReference type="NCBI Taxonomy" id="1777138"/>
    <lineage>
        <taxon>Bacteria</taxon>
        <taxon>Pseudomonadati</taxon>
        <taxon>Pseudomonadota</taxon>
        <taxon>Betaproteobacteria</taxon>
        <taxon>Burkholderiales</taxon>
        <taxon>Burkholderiaceae</taxon>
        <taxon>Caballeronia</taxon>
    </lineage>
</organism>
<comment type="caution">
    <text evidence="2">The sequence shown here is derived from an EMBL/GenBank/DDBJ whole genome shotgun (WGS) entry which is preliminary data.</text>
</comment>
<keyword evidence="3" id="KW-1185">Reference proteome</keyword>
<dbReference type="Pfam" id="PF18145">
    <property type="entry name" value="SAVED"/>
    <property type="match status" value="1"/>
</dbReference>
<dbReference type="OrthoDB" id="8912424at2"/>
<dbReference type="STRING" id="1777138.AWB77_01486"/>
<dbReference type="NCBIfam" id="NF033611">
    <property type="entry name" value="SAVED"/>
    <property type="match status" value="1"/>
</dbReference>
<proteinExistence type="predicted"/>
<feature type="domain" description="SMODS-associated and fused to various effectors" evidence="1">
    <location>
        <begin position="229"/>
        <end position="415"/>
    </location>
</feature>
<reference evidence="2" key="1">
    <citation type="submission" date="2016-01" db="EMBL/GenBank/DDBJ databases">
        <authorList>
            <person name="Peeters C."/>
        </authorList>
    </citation>
    <scope>NUCLEOTIDE SEQUENCE</scope>
    <source>
        <strain evidence="2">LMG 29320</strain>
    </source>
</reference>